<proteinExistence type="predicted"/>
<dbReference type="Proteomes" id="UP000827872">
    <property type="component" value="Linkage Group LG07"/>
</dbReference>
<evidence type="ECO:0000313" key="2">
    <source>
        <dbReference type="Proteomes" id="UP000827872"/>
    </source>
</evidence>
<protein>
    <submittedName>
        <fullName evidence="1">Uncharacterized protein</fullName>
    </submittedName>
</protein>
<comment type="caution">
    <text evidence="1">The sequence shown here is derived from an EMBL/GenBank/DDBJ whole genome shotgun (WGS) entry which is preliminary data.</text>
</comment>
<reference evidence="1" key="1">
    <citation type="submission" date="2021-08" db="EMBL/GenBank/DDBJ databases">
        <title>The first chromosome-level gecko genome reveals the dynamic sex chromosomes of Neotropical dwarf geckos (Sphaerodactylidae: Sphaerodactylus).</title>
        <authorList>
            <person name="Pinto B.J."/>
            <person name="Keating S.E."/>
            <person name="Gamble T."/>
        </authorList>
    </citation>
    <scope>NUCLEOTIDE SEQUENCE</scope>
    <source>
        <strain evidence="1">TG3544</strain>
    </source>
</reference>
<sequence>MLKSGDSKESGLPQQFFKVENRHLLDLLYLLCQNLQLKDLRKQVLEKKSPSQRGPVEMLPLENPSLSRLRLPPDRLAHPGSPGETGRAASPVPPAGRAAEATPGSLLRSSRPASPLAALPKRRAVVLPRFRGGPNCPSPVAASFSGSRPPPGRRVVGRREPARVPAGASPEGIPIPAI</sequence>
<gene>
    <name evidence="1" type="ORF">K3G42_020578</name>
</gene>
<keyword evidence="2" id="KW-1185">Reference proteome</keyword>
<organism evidence="1 2">
    <name type="scientific">Sphaerodactylus townsendi</name>
    <dbReference type="NCBI Taxonomy" id="933632"/>
    <lineage>
        <taxon>Eukaryota</taxon>
        <taxon>Metazoa</taxon>
        <taxon>Chordata</taxon>
        <taxon>Craniata</taxon>
        <taxon>Vertebrata</taxon>
        <taxon>Euteleostomi</taxon>
        <taxon>Lepidosauria</taxon>
        <taxon>Squamata</taxon>
        <taxon>Bifurcata</taxon>
        <taxon>Gekkota</taxon>
        <taxon>Sphaerodactylidae</taxon>
        <taxon>Sphaerodactylus</taxon>
    </lineage>
</organism>
<evidence type="ECO:0000313" key="1">
    <source>
        <dbReference type="EMBL" id="KAH7995037.1"/>
    </source>
</evidence>
<accession>A0ACB8EQK0</accession>
<dbReference type="EMBL" id="CM037620">
    <property type="protein sequence ID" value="KAH7995037.1"/>
    <property type="molecule type" value="Genomic_DNA"/>
</dbReference>
<name>A0ACB8EQK0_9SAUR</name>